<name>A0AAD6U3X8_9AGAR</name>
<dbReference type="Gene3D" id="1.25.10.10">
    <property type="entry name" value="Leucine-rich Repeat Variant"/>
    <property type="match status" value="1"/>
</dbReference>
<feature type="domain" description="Nuclear condensin complex subunit 3 C-terminal" evidence="9">
    <location>
        <begin position="614"/>
        <end position="905"/>
    </location>
</feature>
<dbReference type="AlphaFoldDB" id="A0AAD6U3X8"/>
<keyword evidence="4" id="KW-0132">Cell division</keyword>
<evidence type="ECO:0000256" key="2">
    <source>
        <dbReference type="ARBA" id="ARBA00006533"/>
    </source>
</evidence>
<keyword evidence="11" id="KW-1185">Reference proteome</keyword>
<dbReference type="PANTHER" id="PTHR14418:SF5">
    <property type="entry name" value="CONDENSIN COMPLEX SUBUNIT 3"/>
    <property type="match status" value="1"/>
</dbReference>
<feature type="compositionally biased region" description="Acidic residues" evidence="8">
    <location>
        <begin position="1140"/>
        <end position="1150"/>
    </location>
</feature>
<feature type="compositionally biased region" description="Basic residues" evidence="8">
    <location>
        <begin position="1018"/>
        <end position="1032"/>
    </location>
</feature>
<evidence type="ECO:0000256" key="8">
    <source>
        <dbReference type="SAM" id="MobiDB-lite"/>
    </source>
</evidence>
<evidence type="ECO:0000256" key="7">
    <source>
        <dbReference type="ARBA" id="ARBA00023306"/>
    </source>
</evidence>
<comment type="subcellular location">
    <subcellularLocation>
        <location evidence="1">Chromosome</location>
    </subcellularLocation>
</comment>
<comment type="caution">
    <text evidence="10">The sequence shown here is derived from an EMBL/GenBank/DDBJ whole genome shotgun (WGS) entry which is preliminary data.</text>
</comment>
<evidence type="ECO:0000313" key="11">
    <source>
        <dbReference type="Proteomes" id="UP001222325"/>
    </source>
</evidence>
<feature type="compositionally biased region" description="Acidic residues" evidence="8">
    <location>
        <begin position="1111"/>
        <end position="1131"/>
    </location>
</feature>
<reference evidence="10" key="1">
    <citation type="submission" date="2023-03" db="EMBL/GenBank/DDBJ databases">
        <title>Massive genome expansion in bonnet fungi (Mycena s.s.) driven by repeated elements and novel gene families across ecological guilds.</title>
        <authorList>
            <consortium name="Lawrence Berkeley National Laboratory"/>
            <person name="Harder C.B."/>
            <person name="Miyauchi S."/>
            <person name="Viragh M."/>
            <person name="Kuo A."/>
            <person name="Thoen E."/>
            <person name="Andreopoulos B."/>
            <person name="Lu D."/>
            <person name="Skrede I."/>
            <person name="Drula E."/>
            <person name="Henrissat B."/>
            <person name="Morin E."/>
            <person name="Kohler A."/>
            <person name="Barry K."/>
            <person name="LaButti K."/>
            <person name="Morin E."/>
            <person name="Salamov A."/>
            <person name="Lipzen A."/>
            <person name="Mereny Z."/>
            <person name="Hegedus B."/>
            <person name="Baldrian P."/>
            <person name="Stursova M."/>
            <person name="Weitz H."/>
            <person name="Taylor A."/>
            <person name="Grigoriev I.V."/>
            <person name="Nagy L.G."/>
            <person name="Martin F."/>
            <person name="Kauserud H."/>
        </authorList>
    </citation>
    <scope>NUCLEOTIDE SEQUENCE</scope>
    <source>
        <strain evidence="10">CBHHK173m</strain>
    </source>
</reference>
<feature type="compositionally biased region" description="Acidic residues" evidence="8">
    <location>
        <begin position="1079"/>
        <end position="1089"/>
    </location>
</feature>
<feature type="compositionally biased region" description="Acidic residues" evidence="8">
    <location>
        <begin position="1035"/>
        <end position="1046"/>
    </location>
</feature>
<dbReference type="InterPro" id="IPR027165">
    <property type="entry name" value="CND3"/>
</dbReference>
<keyword evidence="5" id="KW-0498">Mitosis</keyword>
<proteinExistence type="inferred from homology"/>
<dbReference type="GO" id="GO:0007076">
    <property type="term" value="P:mitotic chromosome condensation"/>
    <property type="evidence" value="ECO:0007669"/>
    <property type="project" value="InterPro"/>
</dbReference>
<dbReference type="InterPro" id="IPR011989">
    <property type="entry name" value="ARM-like"/>
</dbReference>
<comment type="similarity">
    <text evidence="2">Belongs to the CND3 (condensin subunit 3) family.</text>
</comment>
<evidence type="ECO:0000256" key="6">
    <source>
        <dbReference type="ARBA" id="ARBA00023067"/>
    </source>
</evidence>
<dbReference type="SUPFAM" id="SSF48371">
    <property type="entry name" value="ARM repeat"/>
    <property type="match status" value="1"/>
</dbReference>
<sequence length="1156" mass="129732">MPARTLPALNLQTAVPHIFEQVQATTANHQKNLVALHKLHLEAARKTEQVGNGHKLVGEREFEGVFMGMLARVLPVKKGATTADRVVKFIGSYIRFINERAAYDREDEENDSDDEDTTASRFTAKLLKVLLKGFQAKDKVVRYRVISIAAEMVAHLGEVDEDIYKDLRAALLDRIHDKESMIRVQVVLALSKLAGSEDPSELGEGESTVLQVLIDTLSTDDIAEVRRATMLNIPVSATSLTALLLRSRDTETTIRKLLYSSVLDGAAQTSAHPKTLTVAQREIIVRNGLGDREPTVRAAAATLLGTWIDLLGDPKTEEELASRLASVDLSKTEEQTPLTLAEKQQKIVDTLTVFLKMFDLCEVSVVEGETLDGKIAADALKSVFETRPDIFEDLYFGSDAFFADPTAEKMFLARVFVDYCSEDKGRGEQKMEDAGIPVVTSCAFRIQNGYNALVVADEEKQAAKQNGDDDEEKEDARVEKESIVGELLKLVLHLDYGDEVGKRKMFALVRDMLTRPTLPLKLVPRCLDVLRKVSHNNERDLIRVVVEIIQDLRVPGDEEDDADAANQSQDTITLDGDADTSFDSETPVVPKKPVRTREEMSPDERRNVDMIDMRCLTLCIGMLERVDSTLDENSTLHGLLGDLIIPSIKRNEDEFREKGYTALGMFCLISKSLAVQTLSMFVAQAEPPQVPEALRLTLVQIIVDLLMTHERMFLRPGGDNAEKMINFLLTHLTTESNRADASPKVLALLSTAIAKLLMLNLITDEKAVRSLLTVYFSPYNADNQQLKQCLAYFAPAYSHSSAQNQRVMRKIFIRTFEELSTLREELNEEEKEGLNLGQITDMWLYWTNPLEVHDPYGRPGDAGKAGDPLVQFEMANDIIRALLKKKEIPKDDTKVLVQMLGKLHIPDDVDVDKIRTLKLLIHTLNLRRPLKDTATKNAFKKFDATISKKFEKQLEDFDEEEYRKLEELKELFEFLDDIMPEDDDEVINVDAKKKGKKRRSDSIMSTTTDGDDASAVSSRRRPSKPKTKRRRLSTSDDEESDFEEADDRTPKGTPPPPTRTLPRRSAAVRKPEVITIRSDDEDSDSDQDEATPAAQKGRSRVVSRTRKVKEEEEAELDADIDDLLGDDEEASMEIPHDSIMDDSDEEDEVNDLLAAD</sequence>
<feature type="compositionally biased region" description="Basic residues" evidence="8">
    <location>
        <begin position="1097"/>
        <end position="1107"/>
    </location>
</feature>
<dbReference type="Proteomes" id="UP001222325">
    <property type="component" value="Unassembled WGS sequence"/>
</dbReference>
<keyword evidence="3" id="KW-0158">Chromosome</keyword>
<evidence type="ECO:0000256" key="5">
    <source>
        <dbReference type="ARBA" id="ARBA00022776"/>
    </source>
</evidence>
<evidence type="ECO:0000256" key="1">
    <source>
        <dbReference type="ARBA" id="ARBA00004286"/>
    </source>
</evidence>
<keyword evidence="6" id="KW-0226">DNA condensation</keyword>
<organism evidence="10 11">
    <name type="scientific">Mycena belliarum</name>
    <dbReference type="NCBI Taxonomy" id="1033014"/>
    <lineage>
        <taxon>Eukaryota</taxon>
        <taxon>Fungi</taxon>
        <taxon>Dikarya</taxon>
        <taxon>Basidiomycota</taxon>
        <taxon>Agaricomycotina</taxon>
        <taxon>Agaricomycetes</taxon>
        <taxon>Agaricomycetidae</taxon>
        <taxon>Agaricales</taxon>
        <taxon>Marasmiineae</taxon>
        <taxon>Mycenaceae</taxon>
        <taxon>Mycena</taxon>
    </lineage>
</organism>
<protein>
    <submittedName>
        <fullName evidence="10">Nuclear condensing complex subunit</fullName>
    </submittedName>
</protein>
<evidence type="ECO:0000259" key="9">
    <source>
        <dbReference type="Pfam" id="PF12719"/>
    </source>
</evidence>
<dbReference type="PANTHER" id="PTHR14418">
    <property type="entry name" value="CONDENSIN COMPLEX SUBUNIT 3-RELATED"/>
    <property type="match status" value="1"/>
</dbReference>
<evidence type="ECO:0000256" key="4">
    <source>
        <dbReference type="ARBA" id="ARBA00022618"/>
    </source>
</evidence>
<dbReference type="GO" id="GO:0000793">
    <property type="term" value="C:condensed chromosome"/>
    <property type="evidence" value="ECO:0007669"/>
    <property type="project" value="TreeGrafter"/>
</dbReference>
<gene>
    <name evidence="10" type="ORF">B0H15DRAFT_845143</name>
</gene>
<keyword evidence="7" id="KW-0131">Cell cycle</keyword>
<dbReference type="EMBL" id="JARJCN010000032">
    <property type="protein sequence ID" value="KAJ7086065.1"/>
    <property type="molecule type" value="Genomic_DNA"/>
</dbReference>
<dbReference type="InterPro" id="IPR016024">
    <property type="entry name" value="ARM-type_fold"/>
</dbReference>
<dbReference type="GO" id="GO:0051301">
    <property type="term" value="P:cell division"/>
    <property type="evidence" value="ECO:0007669"/>
    <property type="project" value="UniProtKB-KW"/>
</dbReference>
<accession>A0AAD6U3X8</accession>
<evidence type="ECO:0000313" key="10">
    <source>
        <dbReference type="EMBL" id="KAJ7086065.1"/>
    </source>
</evidence>
<dbReference type="InterPro" id="IPR025977">
    <property type="entry name" value="Cnd3_C"/>
</dbReference>
<feature type="region of interest" description="Disordered" evidence="8">
    <location>
        <begin position="989"/>
        <end position="1156"/>
    </location>
</feature>
<evidence type="ECO:0000256" key="3">
    <source>
        <dbReference type="ARBA" id="ARBA00022454"/>
    </source>
</evidence>
<dbReference type="GO" id="GO:0000796">
    <property type="term" value="C:condensin complex"/>
    <property type="evidence" value="ECO:0007669"/>
    <property type="project" value="InterPro"/>
</dbReference>
<feature type="region of interest" description="Disordered" evidence="8">
    <location>
        <begin position="557"/>
        <end position="603"/>
    </location>
</feature>
<dbReference type="Pfam" id="PF12719">
    <property type="entry name" value="Cnd3"/>
    <property type="match status" value="1"/>
</dbReference>